<accession>A0ABC9DF70</accession>
<dbReference type="EMBL" id="OZ075143">
    <property type="protein sequence ID" value="CAL5037560.1"/>
    <property type="molecule type" value="Genomic_DNA"/>
</dbReference>
<evidence type="ECO:0000256" key="1">
    <source>
        <dbReference type="SAM" id="MobiDB-lite"/>
    </source>
</evidence>
<feature type="region of interest" description="Disordered" evidence="1">
    <location>
        <begin position="112"/>
        <end position="131"/>
    </location>
</feature>
<dbReference type="Proteomes" id="UP001497457">
    <property type="component" value="Chromosome 34rd"/>
</dbReference>
<evidence type="ECO:0000313" key="3">
    <source>
        <dbReference type="EMBL" id="CAL5037560.1"/>
    </source>
</evidence>
<feature type="region of interest" description="Disordered" evidence="1">
    <location>
        <begin position="1"/>
        <end position="42"/>
    </location>
</feature>
<keyword evidence="5" id="KW-1185">Reference proteome</keyword>
<gene>
    <name evidence="3" type="ORF">URODEC1_LOCUS84560</name>
    <name evidence="4" type="ORF">URODEC1_LOCUS87912</name>
</gene>
<feature type="compositionally biased region" description="Polar residues" evidence="1">
    <location>
        <begin position="121"/>
        <end position="131"/>
    </location>
</feature>
<protein>
    <submittedName>
        <fullName evidence="3">Uncharacterized protein</fullName>
    </submittedName>
</protein>
<dbReference type="Proteomes" id="UP001497457">
    <property type="component" value="Chromosome 33rd"/>
</dbReference>
<organism evidence="3 5">
    <name type="scientific">Urochloa decumbens</name>
    <dbReference type="NCBI Taxonomy" id="240449"/>
    <lineage>
        <taxon>Eukaryota</taxon>
        <taxon>Viridiplantae</taxon>
        <taxon>Streptophyta</taxon>
        <taxon>Embryophyta</taxon>
        <taxon>Tracheophyta</taxon>
        <taxon>Spermatophyta</taxon>
        <taxon>Magnoliopsida</taxon>
        <taxon>Liliopsida</taxon>
        <taxon>Poales</taxon>
        <taxon>Poaceae</taxon>
        <taxon>PACMAD clade</taxon>
        <taxon>Panicoideae</taxon>
        <taxon>Panicodae</taxon>
        <taxon>Paniceae</taxon>
        <taxon>Melinidinae</taxon>
        <taxon>Urochloa</taxon>
    </lineage>
</organism>
<evidence type="ECO:0000313" key="5">
    <source>
        <dbReference type="Proteomes" id="UP001497457"/>
    </source>
</evidence>
<keyword evidence="2" id="KW-0472">Membrane</keyword>
<keyword evidence="2" id="KW-0812">Transmembrane</keyword>
<name>A0ABC9DF70_9POAL</name>
<proteinExistence type="predicted"/>
<sequence>MSMASSDAPLDLEKGSAGAKANSDATVDLEKGPTGAKAAVTEGRHPMDPRLAMCMKVSLHVGAVLYVFYYIGMITLMVRRYGWDSWMAALILSTVLVWVIWNAPKIKYDTKSAPGSEDDSNLTTGLIASKK</sequence>
<feature type="transmembrane region" description="Helical" evidence="2">
    <location>
        <begin position="83"/>
        <end position="101"/>
    </location>
</feature>
<reference evidence="3 5" key="2">
    <citation type="submission" date="2024-10" db="EMBL/GenBank/DDBJ databases">
        <authorList>
            <person name="Ryan C."/>
        </authorList>
    </citation>
    <scope>NUCLEOTIDE SEQUENCE [LARGE SCALE GENOMIC DNA]</scope>
</reference>
<keyword evidence="2" id="KW-1133">Transmembrane helix</keyword>
<evidence type="ECO:0000256" key="2">
    <source>
        <dbReference type="SAM" id="Phobius"/>
    </source>
</evidence>
<dbReference type="AlphaFoldDB" id="A0ABC9DF70"/>
<evidence type="ECO:0000313" key="4">
    <source>
        <dbReference type="EMBL" id="CAL5043775.1"/>
    </source>
</evidence>
<feature type="transmembrane region" description="Helical" evidence="2">
    <location>
        <begin position="57"/>
        <end position="77"/>
    </location>
</feature>
<reference evidence="5" key="1">
    <citation type="submission" date="2024-06" db="EMBL/GenBank/DDBJ databases">
        <authorList>
            <person name="Ryan C."/>
        </authorList>
    </citation>
    <scope>NUCLEOTIDE SEQUENCE [LARGE SCALE GENOMIC DNA]</scope>
</reference>
<dbReference type="EMBL" id="OZ075144">
    <property type="protein sequence ID" value="CAL5043775.1"/>
    <property type="molecule type" value="Genomic_DNA"/>
</dbReference>